<keyword evidence="1" id="KW-0175">Coiled coil</keyword>
<feature type="coiled-coil region" evidence="1">
    <location>
        <begin position="28"/>
        <end position="62"/>
    </location>
</feature>
<feature type="compositionally biased region" description="Low complexity" evidence="2">
    <location>
        <begin position="233"/>
        <end position="244"/>
    </location>
</feature>
<dbReference type="EMBL" id="HBGJ01024499">
    <property type="protein sequence ID" value="CAD9257296.1"/>
    <property type="molecule type" value="Transcribed_RNA"/>
</dbReference>
<name>A0A6U4GQ49_9STRA</name>
<protein>
    <submittedName>
        <fullName evidence="3">Uncharacterized protein</fullName>
    </submittedName>
</protein>
<feature type="compositionally biased region" description="Basic and acidic residues" evidence="2">
    <location>
        <begin position="118"/>
        <end position="129"/>
    </location>
</feature>
<feature type="region of interest" description="Disordered" evidence="2">
    <location>
        <begin position="103"/>
        <end position="129"/>
    </location>
</feature>
<feature type="region of interest" description="Disordered" evidence="2">
    <location>
        <begin position="156"/>
        <end position="179"/>
    </location>
</feature>
<reference evidence="3" key="1">
    <citation type="submission" date="2021-01" db="EMBL/GenBank/DDBJ databases">
        <authorList>
            <person name="Corre E."/>
            <person name="Pelletier E."/>
            <person name="Niang G."/>
            <person name="Scheremetjew M."/>
            <person name="Finn R."/>
            <person name="Kale V."/>
            <person name="Holt S."/>
            <person name="Cochrane G."/>
            <person name="Meng A."/>
            <person name="Brown T."/>
            <person name="Cohen L."/>
        </authorList>
    </citation>
    <scope>NUCLEOTIDE SEQUENCE</scope>
    <source>
        <strain evidence="3">CCMP2877</strain>
    </source>
</reference>
<evidence type="ECO:0000313" key="4">
    <source>
        <dbReference type="EMBL" id="CAD9257296.1"/>
    </source>
</evidence>
<organism evidence="3">
    <name type="scientific">Phaeomonas parva</name>
    <dbReference type="NCBI Taxonomy" id="124430"/>
    <lineage>
        <taxon>Eukaryota</taxon>
        <taxon>Sar</taxon>
        <taxon>Stramenopiles</taxon>
        <taxon>Ochrophyta</taxon>
        <taxon>Pinguiophyceae</taxon>
        <taxon>Pinguiochrysidales</taxon>
        <taxon>Pinguiochrysidaceae</taxon>
        <taxon>Phaeomonas</taxon>
    </lineage>
</organism>
<proteinExistence type="predicted"/>
<accession>A0A6U4GQ49</accession>
<evidence type="ECO:0000256" key="1">
    <source>
        <dbReference type="SAM" id="Coils"/>
    </source>
</evidence>
<feature type="region of interest" description="Disordered" evidence="2">
    <location>
        <begin position="225"/>
        <end position="257"/>
    </location>
</feature>
<dbReference type="PANTHER" id="PTHR31935">
    <property type="entry name" value="COILED-COIL DOMAIN-CONTAINING PROTEIN 13"/>
    <property type="match status" value="1"/>
</dbReference>
<dbReference type="PANTHER" id="PTHR31935:SF1">
    <property type="entry name" value="COILED-COIL DOMAIN-CONTAINING PROTEIN 13"/>
    <property type="match status" value="1"/>
</dbReference>
<evidence type="ECO:0000256" key="2">
    <source>
        <dbReference type="SAM" id="MobiDB-lite"/>
    </source>
</evidence>
<gene>
    <name evidence="3" type="ORF">PPAR1163_LOCUS15666</name>
    <name evidence="4" type="ORF">PPAR1163_LOCUS15667</name>
</gene>
<dbReference type="InterPro" id="IPR038929">
    <property type="entry name" value="CCDC13"/>
</dbReference>
<feature type="compositionally biased region" description="Basic and acidic residues" evidence="2">
    <location>
        <begin position="156"/>
        <end position="169"/>
    </location>
</feature>
<evidence type="ECO:0000313" key="3">
    <source>
        <dbReference type="EMBL" id="CAD9257295.1"/>
    </source>
</evidence>
<dbReference type="EMBL" id="HBGJ01024498">
    <property type="protein sequence ID" value="CAD9257295.1"/>
    <property type="molecule type" value="Transcribed_RNA"/>
</dbReference>
<dbReference type="AlphaFoldDB" id="A0A6U4GQ49"/>
<sequence>MQTEARRRGSSIEADASIVSPAEVVEQAQKAMKDAAAVRSQNDELKHKLEVQRIENNQLNTTLKREIGDGDLFNAAIAGEGWRGRAQQITLLKTKVKRLERELRNGGHGSPGTQNFQRSRDAKDVDARAEAHVKSISTARQALLASQREEIAQLKAEQKESRQRLDAARSRLSTAQTDAARLRGQMKVMIDKADTDDSLIQELREQLSQTRRAAGMGGGSIALALGSTGGSSSGASPKAASHGAPRSSKSNDDLRAEIERLKKLTKRQGDVIDRQERTISGLRSELHDVQAHVRG</sequence>